<feature type="region of interest" description="Disordered" evidence="1">
    <location>
        <begin position="254"/>
        <end position="273"/>
    </location>
</feature>
<organism evidence="2 3">
    <name type="scientific">Dendrobium chrysotoxum</name>
    <name type="common">Orchid</name>
    <dbReference type="NCBI Taxonomy" id="161865"/>
    <lineage>
        <taxon>Eukaryota</taxon>
        <taxon>Viridiplantae</taxon>
        <taxon>Streptophyta</taxon>
        <taxon>Embryophyta</taxon>
        <taxon>Tracheophyta</taxon>
        <taxon>Spermatophyta</taxon>
        <taxon>Magnoliopsida</taxon>
        <taxon>Liliopsida</taxon>
        <taxon>Asparagales</taxon>
        <taxon>Orchidaceae</taxon>
        <taxon>Epidendroideae</taxon>
        <taxon>Malaxideae</taxon>
        <taxon>Dendrobiinae</taxon>
        <taxon>Dendrobium</taxon>
    </lineage>
</organism>
<gene>
    <name evidence="2" type="ORF">IEQ34_006897</name>
</gene>
<dbReference type="PANTHER" id="PTHR31286:SF180">
    <property type="entry name" value="OS10G0362600 PROTEIN"/>
    <property type="match status" value="1"/>
</dbReference>
<dbReference type="Proteomes" id="UP000775213">
    <property type="component" value="Unassembled WGS sequence"/>
</dbReference>
<comment type="caution">
    <text evidence="2">The sequence shown here is derived from an EMBL/GenBank/DDBJ whole genome shotgun (WGS) entry which is preliminary data.</text>
</comment>
<accession>A0AAV7H5E5</accession>
<evidence type="ECO:0000256" key="1">
    <source>
        <dbReference type="SAM" id="MobiDB-lite"/>
    </source>
</evidence>
<evidence type="ECO:0008006" key="4">
    <source>
        <dbReference type="Google" id="ProtNLM"/>
    </source>
</evidence>
<reference evidence="2 3" key="1">
    <citation type="journal article" date="2021" name="Hortic Res">
        <title>Chromosome-scale assembly of the Dendrobium chrysotoxum genome enhances the understanding of orchid evolution.</title>
        <authorList>
            <person name="Zhang Y."/>
            <person name="Zhang G.Q."/>
            <person name="Zhang D."/>
            <person name="Liu X.D."/>
            <person name="Xu X.Y."/>
            <person name="Sun W.H."/>
            <person name="Yu X."/>
            <person name="Zhu X."/>
            <person name="Wang Z.W."/>
            <person name="Zhao X."/>
            <person name="Zhong W.Y."/>
            <person name="Chen H."/>
            <person name="Yin W.L."/>
            <person name="Huang T."/>
            <person name="Niu S.C."/>
            <person name="Liu Z.J."/>
        </authorList>
    </citation>
    <scope>NUCLEOTIDE SEQUENCE [LARGE SCALE GENOMIC DNA]</scope>
    <source>
        <strain evidence="2">Lindl</strain>
    </source>
</reference>
<dbReference type="PANTHER" id="PTHR31286">
    <property type="entry name" value="GLYCINE-RICH CELL WALL STRUCTURAL PROTEIN 1.8-LIKE"/>
    <property type="match status" value="1"/>
</dbReference>
<feature type="compositionally biased region" description="Polar residues" evidence="1">
    <location>
        <begin position="254"/>
        <end position="269"/>
    </location>
</feature>
<dbReference type="EMBL" id="JAGFBR010000007">
    <property type="protein sequence ID" value="KAH0464111.1"/>
    <property type="molecule type" value="Genomic_DNA"/>
</dbReference>
<proteinExistence type="predicted"/>
<name>A0AAV7H5E5_DENCH</name>
<evidence type="ECO:0000313" key="3">
    <source>
        <dbReference type="Proteomes" id="UP000775213"/>
    </source>
</evidence>
<evidence type="ECO:0000313" key="2">
    <source>
        <dbReference type="EMBL" id="KAH0464111.1"/>
    </source>
</evidence>
<keyword evidence="3" id="KW-1185">Reference proteome</keyword>
<sequence>MDGKRLVDPNFLDGKTSSKSFHDALSGSSSSFPELKITTHRGFPSLWISETETRILHGLGSIFGRPLKIDHATSIGSRPSVARVLMELDVFKHFPDKVWVGPDNLGYIQSMVMEDFPSYCSHCKSLGQSKSECHILHPHLVKAHTNVGDDPIDTELVNNGNKIGHLVVPSTNVLLDPPEQVVSGIDVSLSVALSLAPSCGNNEVIVVASSPIITPDSNVDVNDGETALSDDSTPLPGDRAYVSPAGGILPSNCSKSANSLVTPPRSSASLPKGVDPLAENSGLPLVEVPISFLSNDALIAHLTGNMRDSEVVHGD</sequence>
<protein>
    <recommendedName>
        <fullName evidence="4">DUF4283 domain-containing protein</fullName>
    </recommendedName>
</protein>
<dbReference type="AlphaFoldDB" id="A0AAV7H5E5"/>
<dbReference type="InterPro" id="IPR040256">
    <property type="entry name" value="At4g02000-like"/>
</dbReference>